<dbReference type="Proteomes" id="UP000024404">
    <property type="component" value="Unassembled WGS sequence"/>
</dbReference>
<feature type="region of interest" description="Disordered" evidence="2">
    <location>
        <begin position="243"/>
        <end position="272"/>
    </location>
</feature>
<evidence type="ECO:0000313" key="5">
    <source>
        <dbReference type="EnsemblMetazoa" id="OVOC1814.1"/>
    </source>
</evidence>
<evidence type="ECO:0000256" key="3">
    <source>
        <dbReference type="SAM" id="Phobius"/>
    </source>
</evidence>
<dbReference type="PANTHER" id="PTHR46706">
    <property type="entry name" value="PROTEIN QUA-1-RELATED"/>
    <property type="match status" value="1"/>
</dbReference>
<reference evidence="5" key="2">
    <citation type="submission" date="2022-06" db="UniProtKB">
        <authorList>
            <consortium name="EnsemblMetazoa"/>
        </authorList>
    </citation>
    <scope>IDENTIFICATION</scope>
</reference>
<dbReference type="AlphaFoldDB" id="A0A8R1XPL7"/>
<feature type="region of interest" description="Disordered" evidence="2">
    <location>
        <begin position="830"/>
        <end position="849"/>
    </location>
</feature>
<keyword evidence="1" id="KW-0217">Developmental protein</keyword>
<evidence type="ECO:0000256" key="1">
    <source>
        <dbReference type="ARBA" id="ARBA00022473"/>
    </source>
</evidence>
<keyword evidence="4" id="KW-0732">Signal</keyword>
<feature type="region of interest" description="Disordered" evidence="2">
    <location>
        <begin position="368"/>
        <end position="388"/>
    </location>
</feature>
<evidence type="ECO:0000256" key="2">
    <source>
        <dbReference type="SAM" id="MobiDB-lite"/>
    </source>
</evidence>
<keyword evidence="3" id="KW-0812">Transmembrane</keyword>
<feature type="compositionally biased region" description="Low complexity" evidence="2">
    <location>
        <begin position="833"/>
        <end position="842"/>
    </location>
</feature>
<dbReference type="EMBL" id="CMVM020000057">
    <property type="status" value="NOT_ANNOTATED_CDS"/>
    <property type="molecule type" value="Genomic_DNA"/>
</dbReference>
<feature type="signal peptide" evidence="4">
    <location>
        <begin position="1"/>
        <end position="26"/>
    </location>
</feature>
<feature type="chain" id="PRO_5035762130" evidence="4">
    <location>
        <begin position="27"/>
        <end position="849"/>
    </location>
</feature>
<reference evidence="6" key="1">
    <citation type="submission" date="2013-10" db="EMBL/GenBank/DDBJ databases">
        <title>Genome sequencing of Onchocerca volvulus.</title>
        <authorList>
            <person name="Cotton J."/>
            <person name="Tsai J."/>
            <person name="Stanley E."/>
            <person name="Tracey A."/>
            <person name="Holroyd N."/>
            <person name="Lustigman S."/>
            <person name="Berriman M."/>
        </authorList>
    </citation>
    <scope>NUCLEOTIDE SEQUENCE</scope>
</reference>
<feature type="transmembrane region" description="Helical" evidence="3">
    <location>
        <begin position="684"/>
        <end position="702"/>
    </location>
</feature>
<feature type="transmembrane region" description="Helical" evidence="3">
    <location>
        <begin position="714"/>
        <end position="733"/>
    </location>
</feature>
<keyword evidence="6" id="KW-1185">Reference proteome</keyword>
<keyword evidence="3" id="KW-1133">Transmembrane helix</keyword>
<organism evidence="5 6">
    <name type="scientific">Onchocerca volvulus</name>
    <dbReference type="NCBI Taxonomy" id="6282"/>
    <lineage>
        <taxon>Eukaryota</taxon>
        <taxon>Metazoa</taxon>
        <taxon>Ecdysozoa</taxon>
        <taxon>Nematoda</taxon>
        <taxon>Chromadorea</taxon>
        <taxon>Rhabditida</taxon>
        <taxon>Spirurina</taxon>
        <taxon>Spiruromorpha</taxon>
        <taxon>Filarioidea</taxon>
        <taxon>Onchocercidae</taxon>
        <taxon>Onchocerca</taxon>
    </lineage>
</organism>
<evidence type="ECO:0000256" key="4">
    <source>
        <dbReference type="SAM" id="SignalP"/>
    </source>
</evidence>
<feature type="compositionally biased region" description="Polar residues" evidence="2">
    <location>
        <begin position="312"/>
        <end position="321"/>
    </location>
</feature>
<keyword evidence="3" id="KW-0472">Membrane</keyword>
<proteinExistence type="predicted"/>
<dbReference type="PANTHER" id="PTHR46706:SF12">
    <property type="entry name" value="PROTEIN QUA-1-RELATED"/>
    <property type="match status" value="1"/>
</dbReference>
<sequence>MQLPECRMKKQFRLIFISILVQRTFASFCGSSGVPFSFEVLPSGAPILGCAQPTCVASLKGEKDDSNFLINANGQADGFMRTDDKANKAFGDPYGNKLIANCSGEFSDLSCPRKDQWVGGIEYIDHPRQPLILQCCTFSGLRFSQEVGLTNVGPGEAITGGEVIRDGRQISFDVIANVRKVVDVNTHIVSYEVTVRRMHCLPDPPEPVVDFEKDATDEIVKVLTKGTNLSTFRREKAKIKEKSEDFQGKKASTDTMLHRADEKKRQKKTELDEKEILKTDASNRNNAIQKRVETEVKTTVSKITPKPDIAQPLTSPTSNYKSEIGSDGTGSNFSDENYVGFTNNLIAPSEIQVEAKSLGQPQVKEFGQQQETFGQPQTRPLDQQQETFGQPQIRPYGQQQEAFGQPQVRSPDQQQGAFGQLQIRPLSQQQEAFGQPQLRSFDQQQEAFSQLQIRPLNQQQEAFGQPQLRSSGQQQEAFSQLQIQPLNQQQELFVQPHGRAFGQQQLTPSYGTGLNYEPVQQQQLGQSIQPEQSQQYGPCAAQCQQNSCYMQRCNQGLDPVFGIPTFPPPTMLPLSFPTLPPFSFPTVTPPTFQPFITPTYPALAQLPPQLPFYPVSNYSYPTNFGNAVSFNAESNFPNSAIRRNVNPNDELMHLSTAPIAQVPTTSTSNEIPAQPSETFFGRKALFSGNIIYFCYSSILKLWTFHRKHYKFLKLNNFFFFLLFLFFLHPKIILKMSKEKILMHKYGLYLITNTEFILANQAPIDRNALKPFTTFEEFIARLGYRNASVAPLAPAAIVIPSEPSPFSPLSPSLQAANAVVAIPENQARSFIPGSNTQSSQTNQFQHAGTI</sequence>
<evidence type="ECO:0000313" key="6">
    <source>
        <dbReference type="Proteomes" id="UP000024404"/>
    </source>
</evidence>
<dbReference type="EnsemblMetazoa" id="OVOC1814.1">
    <property type="protein sequence ID" value="OVOC1814.1"/>
    <property type="gene ID" value="WBGene00238623"/>
</dbReference>
<feature type="region of interest" description="Disordered" evidence="2">
    <location>
        <begin position="306"/>
        <end position="331"/>
    </location>
</feature>
<protein>
    <submittedName>
        <fullName evidence="5">Uncharacterized protein</fullName>
    </submittedName>
</protein>
<name>A0A8R1XPL7_ONCVO</name>
<accession>A0A8R1XPL7</accession>
<dbReference type="InterPro" id="IPR052140">
    <property type="entry name" value="Dev_Signal_Hedgehog-like"/>
</dbReference>